<evidence type="ECO:0008006" key="4">
    <source>
        <dbReference type="Google" id="ProtNLM"/>
    </source>
</evidence>
<proteinExistence type="predicted"/>
<dbReference type="OMA" id="WMEEGTH"/>
<dbReference type="VEuPathDB" id="FungiDB:SCHCODRAFT_01157792"/>
<keyword evidence="3" id="KW-1185">Reference proteome</keyword>
<protein>
    <recommendedName>
        <fullName evidence="4">Arrestin-like N-terminal domain-containing protein</fullName>
    </recommendedName>
</protein>
<dbReference type="eggNOG" id="ENOG502SJGY">
    <property type="taxonomic scope" value="Eukaryota"/>
</dbReference>
<reference evidence="2 3" key="1">
    <citation type="journal article" date="2010" name="Nat. Biotechnol.">
        <title>Genome sequence of the model mushroom Schizophyllum commune.</title>
        <authorList>
            <person name="Ohm R.A."/>
            <person name="de Jong J.F."/>
            <person name="Lugones L.G."/>
            <person name="Aerts A."/>
            <person name="Kothe E."/>
            <person name="Stajich J.E."/>
            <person name="de Vries R.P."/>
            <person name="Record E."/>
            <person name="Levasseur A."/>
            <person name="Baker S.E."/>
            <person name="Bartholomew K.A."/>
            <person name="Coutinho P.M."/>
            <person name="Erdmann S."/>
            <person name="Fowler T.J."/>
            <person name="Gathman A.C."/>
            <person name="Lombard V."/>
            <person name="Henrissat B."/>
            <person name="Knabe N."/>
            <person name="Kuees U."/>
            <person name="Lilly W.W."/>
            <person name="Lindquist E."/>
            <person name="Lucas S."/>
            <person name="Magnuson J.K."/>
            <person name="Piumi F."/>
            <person name="Raudaskoski M."/>
            <person name="Salamov A."/>
            <person name="Schmutz J."/>
            <person name="Schwarze F.W.M.R."/>
            <person name="vanKuyk P.A."/>
            <person name="Horton J.S."/>
            <person name="Grigoriev I.V."/>
            <person name="Woesten H.A.B."/>
        </authorList>
    </citation>
    <scope>NUCLEOTIDE SEQUENCE [LARGE SCALE GENOMIC DNA]</scope>
    <source>
        <strain evidence="3">H4-8 / FGSC 9210</strain>
    </source>
</reference>
<evidence type="ECO:0000256" key="1">
    <source>
        <dbReference type="SAM" id="MobiDB-lite"/>
    </source>
</evidence>
<dbReference type="GeneID" id="9591171"/>
<dbReference type="OrthoDB" id="3252135at2759"/>
<accession>D8QC12</accession>
<sequence>MTTLTSTITSTNTTATFTTFTRSAAAMPLDELGPPPPFSATPSYSTLPLDNEQRLEYTPRARDSTYSDDRNGTYARRWRSAIIALSGQASNALLPVYGRAEVVEGELCLTERAGVQRIVVELEGVMTTALTNNGRTETVLVQRRHIAWDGPGSNGGSDMSECPSSVIECPGSIAFAVQFPQSYVDKKDGNRRRALPPTFEASFYQLPVLTASCAYTLRVTVTRARKRRSLIGSGERAKTYELPLLYRPRHRPHRPYTVGGSLFSTLKSQPDEWLQVTKTMEAKGEKGLSPLFCNLFVPSMQIFCIKDSIPLHLQISGPVTSFREFMPEACRAAGDELEGDTSVTPTDSPRTRRASLILDPTRVHDVLHPRHKQNVAAPVARPTIRVSIMRQVFAEVNGTKTWRMLTIGAGKVTQVLPPPYDECCALDESIAVDWEGEVRCDDSVSAAGFNNGHLSVTARLSSVVDTASD</sequence>
<dbReference type="KEGG" id="scm:SCHCO_01157792"/>
<dbReference type="HOGENOM" id="CLU_049916_0_0_1"/>
<feature type="non-terminal residue" evidence="2">
    <location>
        <position position="469"/>
    </location>
</feature>
<evidence type="ECO:0000313" key="2">
    <source>
        <dbReference type="EMBL" id="EFI94848.1"/>
    </source>
</evidence>
<dbReference type="InParanoid" id="D8QC12"/>
<dbReference type="RefSeq" id="XP_003029751.1">
    <property type="nucleotide sequence ID" value="XM_003029705.1"/>
</dbReference>
<dbReference type="Proteomes" id="UP000007431">
    <property type="component" value="Unassembled WGS sequence"/>
</dbReference>
<organism evidence="3">
    <name type="scientific">Schizophyllum commune (strain H4-8 / FGSC 9210)</name>
    <name type="common">Split gill fungus</name>
    <dbReference type="NCBI Taxonomy" id="578458"/>
    <lineage>
        <taxon>Eukaryota</taxon>
        <taxon>Fungi</taxon>
        <taxon>Dikarya</taxon>
        <taxon>Basidiomycota</taxon>
        <taxon>Agaricomycotina</taxon>
        <taxon>Agaricomycetes</taxon>
        <taxon>Agaricomycetidae</taxon>
        <taxon>Agaricales</taxon>
        <taxon>Schizophyllaceae</taxon>
        <taxon>Schizophyllum</taxon>
    </lineage>
</organism>
<name>D8QC12_SCHCM</name>
<dbReference type="AlphaFoldDB" id="D8QC12"/>
<gene>
    <name evidence="2" type="ORF">SCHCODRAFT_111420</name>
</gene>
<feature type="region of interest" description="Disordered" evidence="1">
    <location>
        <begin position="28"/>
        <end position="47"/>
    </location>
</feature>
<dbReference type="EMBL" id="GL377309">
    <property type="protein sequence ID" value="EFI94848.1"/>
    <property type="molecule type" value="Genomic_DNA"/>
</dbReference>
<evidence type="ECO:0000313" key="3">
    <source>
        <dbReference type="Proteomes" id="UP000007431"/>
    </source>
</evidence>